<dbReference type="PROSITE" id="PS51688">
    <property type="entry name" value="ICA"/>
    <property type="match status" value="1"/>
</dbReference>
<comment type="subcellular location">
    <subcellularLocation>
        <location evidence="1">Virion</location>
    </subcellularLocation>
</comment>
<proteinExistence type="predicted"/>
<dbReference type="EMBL" id="MT862763">
    <property type="protein sequence ID" value="QOI58473.1"/>
    <property type="molecule type" value="Genomic_DNA"/>
</dbReference>
<dbReference type="Gene3D" id="2.10.10.80">
    <property type="match status" value="1"/>
</dbReference>
<dbReference type="GO" id="GO:0016996">
    <property type="term" value="F:endo-alpha-(2,8)-sialidase activity"/>
    <property type="evidence" value="ECO:0007669"/>
    <property type="project" value="UniProtKB-EC"/>
</dbReference>
<protein>
    <submittedName>
        <fullName evidence="9">Endo-N-acetylneuraminidase</fullName>
        <ecNumber evidence="9">3.2.1.129</ecNumber>
    </submittedName>
</protein>
<reference evidence="9" key="1">
    <citation type="submission" date="2020-08" db="EMBL/GenBank/DDBJ databases">
        <authorList>
            <person name="Wilson M.-M."/>
            <person name="Ismail A."/>
            <person name="Ali M."/>
            <person name="Adriano D."/>
        </authorList>
    </citation>
    <scope>NUCLEOTIDE SEQUENCE</scope>
</reference>
<dbReference type="GO" id="GO:0046718">
    <property type="term" value="P:symbiont entry into host cell"/>
    <property type="evidence" value="ECO:0007669"/>
    <property type="project" value="UniProtKB-KW"/>
</dbReference>
<feature type="domain" description="Peptidase S74" evidence="8">
    <location>
        <begin position="798"/>
        <end position="944"/>
    </location>
</feature>
<dbReference type="InterPro" id="IPR044914">
    <property type="entry name" value="Endosialidase_C_dom_sf"/>
</dbReference>
<dbReference type="GO" id="GO:0098015">
    <property type="term" value="C:virus tail"/>
    <property type="evidence" value="ECO:0007669"/>
    <property type="project" value="UniProtKB-KW"/>
</dbReference>
<organism evidence="9 10">
    <name type="scientific">Escherichia phage vB_EcoP-U8</name>
    <dbReference type="NCBI Taxonomy" id="2775261"/>
    <lineage>
        <taxon>Viruses</taxon>
        <taxon>Duplodnaviria</taxon>
        <taxon>Heunggongvirae</taxon>
        <taxon>Uroviricota</taxon>
        <taxon>Caudoviricetes</taxon>
        <taxon>Autographivirales</taxon>
        <taxon>Autotranscriptaviridae</taxon>
        <taxon>Studiervirinae</taxon>
        <taxon>Kayfunavirus</taxon>
        <taxon>Kayfunavirus U8</taxon>
    </lineage>
</organism>
<dbReference type="CDD" id="cd10144">
    <property type="entry name" value="Peptidase_S74_CIMCD"/>
    <property type="match status" value="1"/>
</dbReference>
<dbReference type="GO" id="GO:0098671">
    <property type="term" value="P:adhesion receptor-mediated virion attachment to host cell"/>
    <property type="evidence" value="ECO:0007669"/>
    <property type="project" value="UniProtKB-KW"/>
</dbReference>
<evidence type="ECO:0000259" key="8">
    <source>
        <dbReference type="PROSITE" id="PS51688"/>
    </source>
</evidence>
<keyword evidence="10" id="KW-1185">Reference proteome</keyword>
<keyword evidence="9" id="KW-0378">Hydrolase</keyword>
<keyword evidence="3" id="KW-1227">Viral tail protein</keyword>
<evidence type="ECO:0000313" key="9">
    <source>
        <dbReference type="EMBL" id="QOI58473.1"/>
    </source>
</evidence>
<dbReference type="Pfam" id="PF18668">
    <property type="entry name" value="Tail_spike_N"/>
    <property type="match status" value="1"/>
</dbReference>
<dbReference type="Pfam" id="PF13884">
    <property type="entry name" value="Peptidase_S74"/>
    <property type="match status" value="1"/>
</dbReference>
<evidence type="ECO:0000256" key="2">
    <source>
        <dbReference type="ARBA" id="ARBA00022581"/>
    </source>
</evidence>
<evidence type="ECO:0000256" key="3">
    <source>
        <dbReference type="ARBA" id="ARBA00022732"/>
    </source>
</evidence>
<dbReference type="Gene3D" id="1.20.5.1240">
    <property type="entry name" value="Endo-n-acetylneuraminidase"/>
    <property type="match status" value="1"/>
</dbReference>
<evidence type="ECO:0000256" key="7">
    <source>
        <dbReference type="ARBA" id="ARBA00023296"/>
    </source>
</evidence>
<dbReference type="InterPro" id="IPR040775">
    <property type="entry name" value="Tail_spike_N"/>
</dbReference>
<keyword evidence="2" id="KW-0945">Host-virus interaction</keyword>
<dbReference type="Proteomes" id="UP000828668">
    <property type="component" value="Segment"/>
</dbReference>
<keyword evidence="6" id="KW-1233">Viral attachment to host adhesion receptor</keyword>
<keyword evidence="5" id="KW-0946">Virion</keyword>
<evidence type="ECO:0000256" key="6">
    <source>
        <dbReference type="ARBA" id="ARBA00023165"/>
    </source>
</evidence>
<dbReference type="Gene3D" id="4.10.1090.10">
    <property type="entry name" value="Endosialidase, domain 4"/>
    <property type="match status" value="1"/>
</dbReference>
<accession>A0AAE7MU86</accession>
<evidence type="ECO:0000313" key="10">
    <source>
        <dbReference type="Proteomes" id="UP000828668"/>
    </source>
</evidence>
<keyword evidence="4" id="KW-1161">Viral attachment to host cell</keyword>
<evidence type="ECO:0000256" key="4">
    <source>
        <dbReference type="ARBA" id="ARBA00022804"/>
    </source>
</evidence>
<evidence type="ECO:0000256" key="1">
    <source>
        <dbReference type="ARBA" id="ARBA00004328"/>
    </source>
</evidence>
<name>A0AAE7MU86_9CAUD</name>
<keyword evidence="7" id="KW-1160">Virus entry into host cell</keyword>
<evidence type="ECO:0000256" key="5">
    <source>
        <dbReference type="ARBA" id="ARBA00022844"/>
    </source>
</evidence>
<dbReference type="InterPro" id="IPR030392">
    <property type="entry name" value="S74_ICA"/>
</dbReference>
<gene>
    <name evidence="9" type="ORF">Phage8_00018</name>
</gene>
<dbReference type="EC" id="3.2.1.129" evidence="9"/>
<dbReference type="Pfam" id="PF03906">
    <property type="entry name" value="Phage_T7_tail"/>
    <property type="match status" value="1"/>
</dbReference>
<sequence>MSTITQFPSGNTQYRIEFDYLSRTFVVVTLVNSSNPTLNRVLEVGRDYRFLNPTMIEMLVDQSGFDIVRIHRQTGTDLVVDFRNGSVLTASDLTNSELQAIHIAEEGRDQTVDLVKEYADAAGSSAGNAKDSEDEARRIADNIQASGRIGYITRRSFEKGINITTWNEVLLWEADGEYYRWDGGLPKTVPVGSTPETSGGVGLGAWVSVGDASLRADIAKPTGTNLIGTKNGETLSTVLSSRWANSGADKKEISFDLPLLFPDYDAILAAHPDWTFIYPGSFCIGDDGNIYIAYGPSNNAATERFVVVYSGEGEYLGYLQTNNGGTGVNGSAVSEGIIVTNYYGSLKLFLGSYDGNLAEFDISAVTYGTTISYTALHQVGLYNQFSFHNGMWAVEQAIPALGINRQRNVIAYFNSAFALTGFTEFSPYDAGYITTTTTDYGPLQTKRQAICLAPGVLIMAFGGVYITGTTVEAPTNYQGVKAFSTDGHKMVEAVMPPTGFISVLDAKGLTTSRIENEGICYSNGEVFTLWIYNNRTASNAYTHGILITKEYSNSPDLDFSAVTTVSPGYDTIRMASGVYPRILAGDVLYNPLTGSAMTSMSAVLDFMRLSGQKAVTIYTSSTGLTDLDGVAYPIGIELHISNLNNQSFSIDQTGPTTRKTVRVTYDTSGYTVITGAIGLETYRLTLNNTDSGALTQGRIAARAFGNKTLTESEQILVLDQQSSASAHSLILGGGSSVFKSATSISFATNPSPETVGGTIRWRIDNTSLRPYTDNAYNLGNPALRVAQVFAAIGTINTSDSREKTYPFEISDDILDAWGDVQIITYKWLSSIAAKGEDSARWHFGVIAQQVRDTFIKHGLDGTTFGLLCYDEWEDEYEPEFVDEVITVNIDGVDTEVTRQVETGNTLLTRAAGNRWGIRPDQCFWLEAAYQRRRCDRIETRLDKLEGCGGRG</sequence>
<keyword evidence="9" id="KW-0326">Glycosidase</keyword>
<dbReference type="InterPro" id="IPR005604">
    <property type="entry name" value="Phage_T7_tail_fibre-like_N"/>
</dbReference>
<dbReference type="Gene3D" id="1.20.5.100">
    <property type="entry name" value="Cytochrome c1, transmembrane anchor, C-terminal"/>
    <property type="match status" value="1"/>
</dbReference>